<feature type="domain" description="DUF7832" evidence="1">
    <location>
        <begin position="4"/>
        <end position="122"/>
    </location>
</feature>
<reference evidence="2" key="1">
    <citation type="journal article" date="2015" name="Nature">
        <title>Complex archaea that bridge the gap between prokaryotes and eukaryotes.</title>
        <authorList>
            <person name="Spang A."/>
            <person name="Saw J.H."/>
            <person name="Jorgensen S.L."/>
            <person name="Zaremba-Niedzwiedzka K."/>
            <person name="Martijn J."/>
            <person name="Lind A.E."/>
            <person name="van Eijk R."/>
            <person name="Schleper C."/>
            <person name="Guy L."/>
            <person name="Ettema T.J."/>
        </authorList>
    </citation>
    <scope>NUCLEOTIDE SEQUENCE</scope>
</reference>
<proteinExistence type="predicted"/>
<gene>
    <name evidence="2" type="ORF">LCGC14_0052180</name>
</gene>
<evidence type="ECO:0000259" key="1">
    <source>
        <dbReference type="Pfam" id="PF25191"/>
    </source>
</evidence>
<name>A0A0F9VS04_9ZZZZ</name>
<accession>A0A0F9VS04</accession>
<evidence type="ECO:0000313" key="2">
    <source>
        <dbReference type="EMBL" id="KKO07876.1"/>
    </source>
</evidence>
<sequence length="157" mass="18859">MASINRADWHYGGDYPKDLPIENGGTHIGMFINWIIENDLIGNLHLKDSKQGISDVKSRKINGRDFLFKYCDEKFWDEDLNEKGLTFTKYYYQNPKDLEEVYGKYIVDYEKNLGTGFESLYEIPNTWKNYDIIAEKIDRVYKKWQDKENKKSWQFWK</sequence>
<dbReference type="InterPro" id="IPR057154">
    <property type="entry name" value="DUF7832"/>
</dbReference>
<organism evidence="2">
    <name type="scientific">marine sediment metagenome</name>
    <dbReference type="NCBI Taxonomy" id="412755"/>
    <lineage>
        <taxon>unclassified sequences</taxon>
        <taxon>metagenomes</taxon>
        <taxon>ecological metagenomes</taxon>
    </lineage>
</organism>
<dbReference type="Pfam" id="PF25191">
    <property type="entry name" value="DUF7832"/>
    <property type="match status" value="1"/>
</dbReference>
<dbReference type="AlphaFoldDB" id="A0A0F9VS04"/>
<protein>
    <recommendedName>
        <fullName evidence="1">DUF7832 domain-containing protein</fullName>
    </recommendedName>
</protein>
<dbReference type="EMBL" id="LAZR01000011">
    <property type="protein sequence ID" value="KKO07876.1"/>
    <property type="molecule type" value="Genomic_DNA"/>
</dbReference>
<comment type="caution">
    <text evidence="2">The sequence shown here is derived from an EMBL/GenBank/DDBJ whole genome shotgun (WGS) entry which is preliminary data.</text>
</comment>